<sequence>MFFDECCTRRAPPSPDGEAPRLASSARPLTTAESERERTPNHPLQQHPVDPVDIPLVSLGDSSLLPASQKSTILAGILPTNGKADKPQGDDIQPSILHDTESVVGKSNDTDTHRSAINASLGVKSNDTIQPIGLASEGLFPDSASGTKKTHRSKRKLNLMNFIRSKLSNTTAGKRKIDVDAAQRKIDVDDANARLALHLGLNKKQTDEIQLRSAAVLQARRRGRASQRPWEAEDEMISSSHDLRTVRSRSQSLPSDSNLKESFEDLRATAHGTRTHSATPTMPSAPTIVAQRLASITDSSMDLGDSDWRASMQSKDRGTALRKLSQSSTIPVAARESRPQAVGLPPTKKWLSSQGLRGNPSIRGSSEEFGDSDSVNLLSQNRTPSQEFGGVDGLIESTDMIHVLQMSSPSRLSRATNNSVRSLQSLANRRRTRRHGAMQNIHDGRTAKLPDPSNDSLSWYGGADAFLTAQDAPNHEIAEDAHLPNALQEASNLSVVDEADSFSRIIKNSVHRESLENLFGSLEPAEVDARLKERAERSRAQASRNSSTRVPSKSQEEIGKNDMIVRYMRLPNPSKLAPFGTGRYDGVDPARMSTRLDSEVHESPRPSSSIEHPEDPLKGNAAFGPGSCDNNGSASNRANFHSEVHESSILDPFADHDDGPHKEFAASRTGGHDGPASTRKPTRLHSEIDESSIPTPRIGHGYHLLNISGRMNLSQGTLSIDNKTPQSAGGVSPMDQTSRATQHMWQNIIQKYGDDAAQKMGESMKIPESRRRRTSMGLSLRNLSLSRLTSRSNSAKSRTSELSPAKAEEGDESEVLDKPETVAARERNRDMIRHREMRQKEKILLWEQELANIEHDAKEKSRGIVPRSRSNLGGLAAGKLPESWSRFPSHTRSERTESAGPGDLIESQDFVENAECEEHQVRHDSDNKVHKTGLTRRVRGVFDQLRTTSTTSVSDRLHGRKSSIHVGGRVEYPELELVGSGAPRDGELEQQIGEIVRGAEREKRRIAVVTGDGAKDEANVDAATKDVPKDEDDVDASTEDVPKDEDDVDASTEDGPKDEDGAGDAASGP</sequence>
<feature type="compositionally biased region" description="Low complexity" evidence="1">
    <location>
        <begin position="540"/>
        <end position="549"/>
    </location>
</feature>
<evidence type="ECO:0000313" key="2">
    <source>
        <dbReference type="EMBL" id="KAL3427724.1"/>
    </source>
</evidence>
<feature type="compositionally biased region" description="Polar residues" evidence="1">
    <location>
        <begin position="628"/>
        <end position="637"/>
    </location>
</feature>
<comment type="caution">
    <text evidence="2">The sequence shown here is derived from an EMBL/GenBank/DDBJ whole genome shotgun (WGS) entry which is preliminary data.</text>
</comment>
<feature type="region of interest" description="Disordered" evidence="1">
    <location>
        <begin position="595"/>
        <end position="637"/>
    </location>
</feature>
<dbReference type="Proteomes" id="UP001629113">
    <property type="component" value="Unassembled WGS sequence"/>
</dbReference>
<feature type="compositionally biased region" description="Low complexity" evidence="1">
    <location>
        <begin position="778"/>
        <end position="794"/>
    </location>
</feature>
<evidence type="ECO:0000313" key="3">
    <source>
        <dbReference type="Proteomes" id="UP001629113"/>
    </source>
</evidence>
<accession>A0ABR4PWK0</accession>
<dbReference type="EMBL" id="JBFCZG010000001">
    <property type="protein sequence ID" value="KAL3427724.1"/>
    <property type="molecule type" value="Genomic_DNA"/>
</dbReference>
<proteinExistence type="predicted"/>
<feature type="region of interest" description="Disordered" evidence="1">
    <location>
        <begin position="1"/>
        <end position="55"/>
    </location>
</feature>
<name>A0ABR4PWK0_9HELO</name>
<feature type="compositionally biased region" description="Acidic residues" evidence="1">
    <location>
        <begin position="1029"/>
        <end position="1052"/>
    </location>
</feature>
<feature type="compositionally biased region" description="Basic and acidic residues" evidence="1">
    <location>
        <begin position="1013"/>
        <end position="1028"/>
    </location>
</feature>
<feature type="region of interest" description="Disordered" evidence="1">
    <location>
        <begin position="883"/>
        <end position="903"/>
    </location>
</feature>
<feature type="region of interest" description="Disordered" evidence="1">
    <location>
        <begin position="312"/>
        <end position="384"/>
    </location>
</feature>
<feature type="compositionally biased region" description="Basic and acidic residues" evidence="1">
    <location>
        <begin position="530"/>
        <end position="539"/>
    </location>
</feature>
<protein>
    <submittedName>
        <fullName evidence="2">Uncharacterized protein</fullName>
    </submittedName>
</protein>
<feature type="region of interest" description="Disordered" evidence="1">
    <location>
        <begin position="220"/>
        <end position="260"/>
    </location>
</feature>
<feature type="region of interest" description="Disordered" evidence="1">
    <location>
        <begin position="756"/>
        <end position="818"/>
    </location>
</feature>
<feature type="region of interest" description="Disordered" evidence="1">
    <location>
        <begin position="650"/>
        <end position="695"/>
    </location>
</feature>
<feature type="region of interest" description="Disordered" evidence="1">
    <location>
        <begin position="530"/>
        <end position="559"/>
    </location>
</feature>
<feature type="compositionally biased region" description="Basic and acidic residues" evidence="1">
    <location>
        <begin position="595"/>
        <end position="604"/>
    </location>
</feature>
<organism evidence="2 3">
    <name type="scientific">Phlyctema vagabunda</name>
    <dbReference type="NCBI Taxonomy" id="108571"/>
    <lineage>
        <taxon>Eukaryota</taxon>
        <taxon>Fungi</taxon>
        <taxon>Dikarya</taxon>
        <taxon>Ascomycota</taxon>
        <taxon>Pezizomycotina</taxon>
        <taxon>Leotiomycetes</taxon>
        <taxon>Helotiales</taxon>
        <taxon>Dermateaceae</taxon>
        <taxon>Phlyctema</taxon>
    </lineage>
</organism>
<gene>
    <name evidence="2" type="ORF">PVAG01_01233</name>
</gene>
<evidence type="ECO:0000256" key="1">
    <source>
        <dbReference type="SAM" id="MobiDB-lite"/>
    </source>
</evidence>
<feature type="compositionally biased region" description="Basic and acidic residues" evidence="1">
    <location>
        <begin position="650"/>
        <end position="665"/>
    </location>
</feature>
<keyword evidence="3" id="KW-1185">Reference proteome</keyword>
<feature type="region of interest" description="Disordered" evidence="1">
    <location>
        <begin position="1008"/>
        <end position="1069"/>
    </location>
</feature>
<feature type="compositionally biased region" description="Polar residues" evidence="1">
    <location>
        <begin position="373"/>
        <end position="384"/>
    </location>
</feature>
<feature type="compositionally biased region" description="Polar residues" evidence="1">
    <location>
        <begin position="248"/>
        <end position="257"/>
    </location>
</feature>
<reference evidence="2 3" key="1">
    <citation type="submission" date="2024-06" db="EMBL/GenBank/DDBJ databases">
        <title>Complete genome of Phlyctema vagabunda strain 19-DSS-EL-015.</title>
        <authorList>
            <person name="Fiorenzani C."/>
        </authorList>
    </citation>
    <scope>NUCLEOTIDE SEQUENCE [LARGE SCALE GENOMIC DNA]</scope>
    <source>
        <strain evidence="2 3">19-DSS-EL-015</strain>
    </source>
</reference>